<evidence type="ECO:0000313" key="10">
    <source>
        <dbReference type="EMBL" id="KAL2318373.1"/>
    </source>
</evidence>
<dbReference type="PANTHER" id="PTHR45614">
    <property type="entry name" value="MYB PROTEIN-RELATED"/>
    <property type="match status" value="1"/>
</dbReference>
<dbReference type="SMART" id="SM00717">
    <property type="entry name" value="SANT"/>
    <property type="match status" value="2"/>
</dbReference>
<dbReference type="GO" id="GO:0005634">
    <property type="term" value="C:nucleus"/>
    <property type="evidence" value="ECO:0007669"/>
    <property type="project" value="UniProtKB-SubCell"/>
</dbReference>
<keyword evidence="6" id="KW-0539">Nucleus</keyword>
<sequence length="287" mass="32478">MANSAAASQGIGSEFRRRVRHWKECEDDKLRQLVQEYGPKKWNSIAEHMEGRPGKSCRLRWVNHLDPKVNRNPFTEEEEEKLLEARQVLGARWAAIAKMFPGRTDNFVKNHWHVTIARKRKEACRRRILQEHHYRLRALSYRNNGTALARPRELPLFGLTNEMEKRGELLMRREKTLATSYPNRWLINFGKVGSAPSFSDTIPLVGSHGSEQRVNAAAEHFGLLRGNGYARMNGGLFGNSSASSSSTAFPGFRAASSSSEKGKAHVESSETGQKEIRFIDFLGVGDN</sequence>
<evidence type="ECO:0000256" key="1">
    <source>
        <dbReference type="ARBA" id="ARBA00004123"/>
    </source>
</evidence>
<evidence type="ECO:0000256" key="7">
    <source>
        <dbReference type="SAM" id="MobiDB-lite"/>
    </source>
</evidence>
<dbReference type="PROSITE" id="PS51294">
    <property type="entry name" value="HTH_MYB"/>
    <property type="match status" value="2"/>
</dbReference>
<reference evidence="10 11" key="1">
    <citation type="submission" date="2024-08" db="EMBL/GenBank/DDBJ databases">
        <title>Insights into the chromosomal genome structure of Flemingia macrophylla.</title>
        <authorList>
            <person name="Ding Y."/>
            <person name="Zhao Y."/>
            <person name="Bi W."/>
            <person name="Wu M."/>
            <person name="Zhao G."/>
            <person name="Gong Y."/>
            <person name="Li W."/>
            <person name="Zhang P."/>
        </authorList>
    </citation>
    <scope>NUCLEOTIDE SEQUENCE [LARGE SCALE GENOMIC DNA]</scope>
    <source>
        <strain evidence="10">DYQJB</strain>
        <tissue evidence="10">Leaf</tissue>
    </source>
</reference>
<feature type="region of interest" description="Disordered" evidence="7">
    <location>
        <begin position="248"/>
        <end position="271"/>
    </location>
</feature>
<dbReference type="InterPro" id="IPR050560">
    <property type="entry name" value="MYB_TF"/>
</dbReference>
<evidence type="ECO:0000313" key="11">
    <source>
        <dbReference type="Proteomes" id="UP001603857"/>
    </source>
</evidence>
<evidence type="ECO:0000259" key="9">
    <source>
        <dbReference type="PROSITE" id="PS51294"/>
    </source>
</evidence>
<feature type="domain" description="HTH myb-type" evidence="9">
    <location>
        <begin position="14"/>
        <end position="69"/>
    </location>
</feature>
<dbReference type="EMBL" id="JBGMDY010000011">
    <property type="protein sequence ID" value="KAL2318373.1"/>
    <property type="molecule type" value="Genomic_DNA"/>
</dbReference>
<gene>
    <name evidence="10" type="ORF">Fmac_032249</name>
</gene>
<keyword evidence="3" id="KW-0805">Transcription regulation</keyword>
<dbReference type="GO" id="GO:0003677">
    <property type="term" value="F:DNA binding"/>
    <property type="evidence" value="ECO:0007669"/>
    <property type="project" value="UniProtKB-KW"/>
</dbReference>
<feature type="domain" description="Myb-like" evidence="8">
    <location>
        <begin position="22"/>
        <end position="65"/>
    </location>
</feature>
<comment type="caution">
    <text evidence="10">The sequence shown here is derived from an EMBL/GenBank/DDBJ whole genome shotgun (WGS) entry which is preliminary data.</text>
</comment>
<evidence type="ECO:0000256" key="6">
    <source>
        <dbReference type="ARBA" id="ARBA00023242"/>
    </source>
</evidence>
<dbReference type="Gene3D" id="1.10.10.60">
    <property type="entry name" value="Homeodomain-like"/>
    <property type="match status" value="2"/>
</dbReference>
<proteinExistence type="predicted"/>
<feature type="compositionally biased region" description="Basic and acidic residues" evidence="7">
    <location>
        <begin position="260"/>
        <end position="271"/>
    </location>
</feature>
<evidence type="ECO:0000256" key="4">
    <source>
        <dbReference type="ARBA" id="ARBA00023125"/>
    </source>
</evidence>
<keyword evidence="2" id="KW-0677">Repeat</keyword>
<dbReference type="Proteomes" id="UP001603857">
    <property type="component" value="Unassembled WGS sequence"/>
</dbReference>
<evidence type="ECO:0000256" key="5">
    <source>
        <dbReference type="ARBA" id="ARBA00023163"/>
    </source>
</evidence>
<protein>
    <recommendedName>
        <fullName evidence="12">MYB transcription factor</fullName>
    </recommendedName>
</protein>
<dbReference type="InterPro" id="IPR009057">
    <property type="entry name" value="Homeodomain-like_sf"/>
</dbReference>
<keyword evidence="4" id="KW-0238">DNA-binding</keyword>
<organism evidence="10 11">
    <name type="scientific">Flemingia macrophylla</name>
    <dbReference type="NCBI Taxonomy" id="520843"/>
    <lineage>
        <taxon>Eukaryota</taxon>
        <taxon>Viridiplantae</taxon>
        <taxon>Streptophyta</taxon>
        <taxon>Embryophyta</taxon>
        <taxon>Tracheophyta</taxon>
        <taxon>Spermatophyta</taxon>
        <taxon>Magnoliopsida</taxon>
        <taxon>eudicotyledons</taxon>
        <taxon>Gunneridae</taxon>
        <taxon>Pentapetalae</taxon>
        <taxon>rosids</taxon>
        <taxon>fabids</taxon>
        <taxon>Fabales</taxon>
        <taxon>Fabaceae</taxon>
        <taxon>Papilionoideae</taxon>
        <taxon>50 kb inversion clade</taxon>
        <taxon>NPAAA clade</taxon>
        <taxon>indigoferoid/millettioid clade</taxon>
        <taxon>Phaseoleae</taxon>
        <taxon>Flemingia</taxon>
    </lineage>
</organism>
<evidence type="ECO:0000259" key="8">
    <source>
        <dbReference type="PROSITE" id="PS50090"/>
    </source>
</evidence>
<dbReference type="PANTHER" id="PTHR45614:SF221">
    <property type="entry name" value="MYB DOMAIN PROTEIN 110"/>
    <property type="match status" value="1"/>
</dbReference>
<dbReference type="FunFam" id="1.10.10.60:FF:000060">
    <property type="entry name" value="MYB transcription factor"/>
    <property type="match status" value="1"/>
</dbReference>
<dbReference type="PROSITE" id="PS50090">
    <property type="entry name" value="MYB_LIKE"/>
    <property type="match status" value="2"/>
</dbReference>
<comment type="subcellular location">
    <subcellularLocation>
        <location evidence="1">Nucleus</location>
    </subcellularLocation>
</comment>
<dbReference type="InterPro" id="IPR001005">
    <property type="entry name" value="SANT/Myb"/>
</dbReference>
<keyword evidence="11" id="KW-1185">Reference proteome</keyword>
<accession>A0ABD1L4C8</accession>
<evidence type="ECO:0000256" key="3">
    <source>
        <dbReference type="ARBA" id="ARBA00023015"/>
    </source>
</evidence>
<evidence type="ECO:0008006" key="12">
    <source>
        <dbReference type="Google" id="ProtNLM"/>
    </source>
</evidence>
<dbReference type="CDD" id="cd00167">
    <property type="entry name" value="SANT"/>
    <property type="match status" value="2"/>
</dbReference>
<feature type="domain" description="Myb-like" evidence="8">
    <location>
        <begin position="66"/>
        <end position="116"/>
    </location>
</feature>
<feature type="domain" description="HTH myb-type" evidence="9">
    <location>
        <begin position="70"/>
        <end position="120"/>
    </location>
</feature>
<evidence type="ECO:0000256" key="2">
    <source>
        <dbReference type="ARBA" id="ARBA00022737"/>
    </source>
</evidence>
<dbReference type="InterPro" id="IPR017930">
    <property type="entry name" value="Myb_dom"/>
</dbReference>
<name>A0ABD1L4C8_9FABA</name>
<dbReference type="Pfam" id="PF13921">
    <property type="entry name" value="Myb_DNA-bind_6"/>
    <property type="match status" value="1"/>
</dbReference>
<keyword evidence="5" id="KW-0804">Transcription</keyword>
<dbReference type="SUPFAM" id="SSF46689">
    <property type="entry name" value="Homeodomain-like"/>
    <property type="match status" value="1"/>
</dbReference>
<dbReference type="AlphaFoldDB" id="A0ABD1L4C8"/>